<dbReference type="AlphaFoldDB" id="A0A6J7FUT4"/>
<name>A0A6J7FUT4_9ZZZZ</name>
<reference evidence="2" key="1">
    <citation type="submission" date="2020-05" db="EMBL/GenBank/DDBJ databases">
        <authorList>
            <person name="Chiriac C."/>
            <person name="Salcher M."/>
            <person name="Ghai R."/>
            <person name="Kavagutti S V."/>
        </authorList>
    </citation>
    <scope>NUCLEOTIDE SEQUENCE</scope>
</reference>
<organism evidence="2">
    <name type="scientific">freshwater metagenome</name>
    <dbReference type="NCBI Taxonomy" id="449393"/>
    <lineage>
        <taxon>unclassified sequences</taxon>
        <taxon>metagenomes</taxon>
        <taxon>ecological metagenomes</taxon>
    </lineage>
</organism>
<dbReference type="InterPro" id="IPR018691">
    <property type="entry name" value="DUF2188"/>
</dbReference>
<protein>
    <submittedName>
        <fullName evidence="2">Unannotated protein</fullName>
    </submittedName>
</protein>
<evidence type="ECO:0000256" key="1">
    <source>
        <dbReference type="SAM" id="MobiDB-lite"/>
    </source>
</evidence>
<accession>A0A6J7FUT4</accession>
<feature type="region of interest" description="Disordered" evidence="1">
    <location>
        <begin position="1"/>
        <end position="33"/>
    </location>
</feature>
<feature type="region of interest" description="Disordered" evidence="1">
    <location>
        <begin position="65"/>
        <end position="88"/>
    </location>
</feature>
<evidence type="ECO:0000313" key="2">
    <source>
        <dbReference type="EMBL" id="CAB4899116.1"/>
    </source>
</evidence>
<dbReference type="Pfam" id="PF09954">
    <property type="entry name" value="DUF2188"/>
    <property type="match status" value="1"/>
</dbReference>
<sequence>MTDHHVVEHPAGGWAVRREPEDREVGRHPGQDAAIRDACARIRDTGGGELAVRDRRGRTWHRHAIGARRAEVREGPTAGAGGGDRRAR</sequence>
<feature type="compositionally biased region" description="Basic and acidic residues" evidence="1">
    <location>
        <begin position="16"/>
        <end position="33"/>
    </location>
</feature>
<dbReference type="EMBL" id="CAFBMK010000015">
    <property type="protein sequence ID" value="CAB4899116.1"/>
    <property type="molecule type" value="Genomic_DNA"/>
</dbReference>
<proteinExistence type="predicted"/>
<gene>
    <name evidence="2" type="ORF">UFOPK3564_00470</name>
</gene>